<dbReference type="AlphaFoldDB" id="A0A812VZ93"/>
<gene>
    <name evidence="2" type="ORF">SPIL2461_LOCUS17886</name>
</gene>
<comment type="caution">
    <text evidence="2">The sequence shown here is derived from an EMBL/GenBank/DDBJ whole genome shotgun (WGS) entry which is preliminary data.</text>
</comment>
<dbReference type="Gene3D" id="2.130.10.10">
    <property type="entry name" value="YVTN repeat-like/Quinoprotein amine dehydrogenase"/>
    <property type="match status" value="1"/>
</dbReference>
<dbReference type="Pfam" id="PF13360">
    <property type="entry name" value="PQQ_2"/>
    <property type="match status" value="1"/>
</dbReference>
<feature type="non-terminal residue" evidence="2">
    <location>
        <position position="114"/>
    </location>
</feature>
<dbReference type="InterPro" id="IPR011047">
    <property type="entry name" value="Quinoprotein_ADH-like_sf"/>
</dbReference>
<protein>
    <recommendedName>
        <fullName evidence="1">Pyrrolo-quinoline quinone repeat domain-containing protein</fullName>
    </recommendedName>
</protein>
<dbReference type="Proteomes" id="UP000649617">
    <property type="component" value="Unassembled WGS sequence"/>
</dbReference>
<name>A0A812VZ93_SYMPI</name>
<reference evidence="2" key="1">
    <citation type="submission" date="2021-02" db="EMBL/GenBank/DDBJ databases">
        <authorList>
            <person name="Dougan E. K."/>
            <person name="Rhodes N."/>
            <person name="Thang M."/>
            <person name="Chan C."/>
        </authorList>
    </citation>
    <scope>NUCLEOTIDE SEQUENCE</scope>
</reference>
<accession>A0A812VZ93</accession>
<proteinExistence type="predicted"/>
<dbReference type="EMBL" id="CAJNIZ010043431">
    <property type="protein sequence ID" value="CAE7660268.1"/>
    <property type="molecule type" value="Genomic_DNA"/>
</dbReference>
<dbReference type="SUPFAM" id="SSF50998">
    <property type="entry name" value="Quinoprotein alcohol dehydrogenase-like"/>
    <property type="match status" value="1"/>
</dbReference>
<dbReference type="InterPro" id="IPR015943">
    <property type="entry name" value="WD40/YVTN_repeat-like_dom_sf"/>
</dbReference>
<organism evidence="2 3">
    <name type="scientific">Symbiodinium pilosum</name>
    <name type="common">Dinoflagellate</name>
    <dbReference type="NCBI Taxonomy" id="2952"/>
    <lineage>
        <taxon>Eukaryota</taxon>
        <taxon>Sar</taxon>
        <taxon>Alveolata</taxon>
        <taxon>Dinophyceae</taxon>
        <taxon>Suessiales</taxon>
        <taxon>Symbiodiniaceae</taxon>
        <taxon>Symbiodinium</taxon>
    </lineage>
</organism>
<evidence type="ECO:0000313" key="3">
    <source>
        <dbReference type="Proteomes" id="UP000649617"/>
    </source>
</evidence>
<sequence length="114" mass="12126">MGAELWIYKTPGFSNNEPSLYGNLLLSSTTTGVAFAVDRVAGKVAWTTQLADSSSTDCGYPAAHKDVFVVGAVFGADPRIAGGGNQKVFGLDVNTGHKLWEYAPDNVVWNFSPL</sequence>
<dbReference type="InterPro" id="IPR002372">
    <property type="entry name" value="PQQ_rpt_dom"/>
</dbReference>
<feature type="domain" description="Pyrrolo-quinoline quinone repeat" evidence="1">
    <location>
        <begin position="2"/>
        <end position="102"/>
    </location>
</feature>
<evidence type="ECO:0000313" key="2">
    <source>
        <dbReference type="EMBL" id="CAE7660268.1"/>
    </source>
</evidence>
<keyword evidence="3" id="KW-1185">Reference proteome</keyword>
<evidence type="ECO:0000259" key="1">
    <source>
        <dbReference type="Pfam" id="PF13360"/>
    </source>
</evidence>